<gene>
    <name evidence="1" type="ORF">F4820DRAFT_456154</name>
</gene>
<organism evidence="1 2">
    <name type="scientific">Hypoxylon rubiginosum</name>
    <dbReference type="NCBI Taxonomy" id="110542"/>
    <lineage>
        <taxon>Eukaryota</taxon>
        <taxon>Fungi</taxon>
        <taxon>Dikarya</taxon>
        <taxon>Ascomycota</taxon>
        <taxon>Pezizomycotina</taxon>
        <taxon>Sordariomycetes</taxon>
        <taxon>Xylariomycetidae</taxon>
        <taxon>Xylariales</taxon>
        <taxon>Hypoxylaceae</taxon>
        <taxon>Hypoxylon</taxon>
    </lineage>
</organism>
<protein>
    <submittedName>
        <fullName evidence="1">Uncharacterized protein</fullName>
    </submittedName>
</protein>
<keyword evidence="2" id="KW-1185">Reference proteome</keyword>
<evidence type="ECO:0000313" key="2">
    <source>
        <dbReference type="Proteomes" id="UP001497700"/>
    </source>
</evidence>
<name>A0ACB9ZCM0_9PEZI</name>
<evidence type="ECO:0000313" key="1">
    <source>
        <dbReference type="EMBL" id="KAI4868768.1"/>
    </source>
</evidence>
<reference evidence="1 2" key="1">
    <citation type="journal article" date="2022" name="New Phytol.">
        <title>Ecological generalism drives hyperdiversity of secondary metabolite gene clusters in xylarialean endophytes.</title>
        <authorList>
            <person name="Franco M.E.E."/>
            <person name="Wisecaver J.H."/>
            <person name="Arnold A.E."/>
            <person name="Ju Y.M."/>
            <person name="Slot J.C."/>
            <person name="Ahrendt S."/>
            <person name="Moore L.P."/>
            <person name="Eastman K.E."/>
            <person name="Scott K."/>
            <person name="Konkel Z."/>
            <person name="Mondo S.J."/>
            <person name="Kuo A."/>
            <person name="Hayes R.D."/>
            <person name="Haridas S."/>
            <person name="Andreopoulos B."/>
            <person name="Riley R."/>
            <person name="LaButti K."/>
            <person name="Pangilinan J."/>
            <person name="Lipzen A."/>
            <person name="Amirebrahimi M."/>
            <person name="Yan J."/>
            <person name="Adam C."/>
            <person name="Keymanesh K."/>
            <person name="Ng V."/>
            <person name="Louie K."/>
            <person name="Northen T."/>
            <person name="Drula E."/>
            <person name="Henrissat B."/>
            <person name="Hsieh H.M."/>
            <person name="Youens-Clark K."/>
            <person name="Lutzoni F."/>
            <person name="Miadlikowska J."/>
            <person name="Eastwood D.C."/>
            <person name="Hamelin R.C."/>
            <person name="Grigoriev I.V."/>
            <person name="U'Ren J.M."/>
        </authorList>
    </citation>
    <scope>NUCLEOTIDE SEQUENCE [LARGE SCALE GENOMIC DNA]</scope>
    <source>
        <strain evidence="1 2">CBS 119005</strain>
    </source>
</reference>
<sequence>MVRFWDCSISRCPNPAAVDIGGCEQSNHAAPPRRVEELSGERRRIGGMYVHLQLTFEDVTVWLTRIRRKTYTSLGDDPSNQIVLSECATFQWLDFLHVPTLRLHGYGLRNDPQNEVGVAYIASEKERSAVLDQEANILFILGEHPFNEIGSLTFDADGAIRVGAAPSDRTRTLPCIGPFEEANNYYRTWANTYVNLIADDQMFSLYTMDAYLMFKFLSEKVNTGHWFDEWRALNSGLLFLKHVNDKGGHILVDDNFGITSVIYWNFARTIHGHEAFGPSLVSANTSNLFAGKPGLSEEDRLFLGRELKLRGTPHCYFESDKMRRLLFGLEMGLGLTRDEAVDVFQGLVATFEGAMPDFQGWQQACLTKWSTDPRLVALRQAS</sequence>
<dbReference type="EMBL" id="MU393435">
    <property type="protein sequence ID" value="KAI4868768.1"/>
    <property type="molecule type" value="Genomic_DNA"/>
</dbReference>
<accession>A0ACB9ZCM0</accession>
<comment type="caution">
    <text evidence="1">The sequence shown here is derived from an EMBL/GenBank/DDBJ whole genome shotgun (WGS) entry which is preliminary data.</text>
</comment>
<proteinExistence type="predicted"/>
<dbReference type="Proteomes" id="UP001497700">
    <property type="component" value="Unassembled WGS sequence"/>
</dbReference>